<evidence type="ECO:0000259" key="5">
    <source>
        <dbReference type="Pfam" id="PF00534"/>
    </source>
</evidence>
<dbReference type="RefSeq" id="WP_110397090.1">
    <property type="nucleotide sequence ID" value="NZ_JBHUHB010000001.1"/>
</dbReference>
<dbReference type="Gene3D" id="3.40.50.2000">
    <property type="entry name" value="Glycogen Phosphorylase B"/>
    <property type="match status" value="1"/>
</dbReference>
<dbReference type="GO" id="GO:0016758">
    <property type="term" value="F:hexosyltransferase activity"/>
    <property type="evidence" value="ECO:0007669"/>
    <property type="project" value="InterPro"/>
</dbReference>
<feature type="coiled-coil region" evidence="4">
    <location>
        <begin position="329"/>
        <end position="363"/>
    </location>
</feature>
<accession>A0A2V3VNP5</accession>
<dbReference type="AlphaFoldDB" id="A0A2V3VNP5"/>
<dbReference type="InterPro" id="IPR001296">
    <property type="entry name" value="Glyco_trans_1"/>
</dbReference>
<keyword evidence="3 7" id="KW-0808">Transferase</keyword>
<reference evidence="7 8" key="1">
    <citation type="submission" date="2018-05" db="EMBL/GenBank/DDBJ databases">
        <title>Genomic Encyclopedia of Type Strains, Phase IV (KMG-IV): sequencing the most valuable type-strain genomes for metagenomic binning, comparative biology and taxonomic classification.</title>
        <authorList>
            <person name="Goeker M."/>
        </authorList>
    </citation>
    <scope>NUCLEOTIDE SEQUENCE [LARGE SCALE GENOMIC DNA]</scope>
    <source>
        <strain evidence="7 8">DSM 28556</strain>
    </source>
</reference>
<organism evidence="7 8">
    <name type="scientific">Pseudogracilibacillus auburnensis</name>
    <dbReference type="NCBI Taxonomy" id="1494959"/>
    <lineage>
        <taxon>Bacteria</taxon>
        <taxon>Bacillati</taxon>
        <taxon>Bacillota</taxon>
        <taxon>Bacilli</taxon>
        <taxon>Bacillales</taxon>
        <taxon>Bacillaceae</taxon>
        <taxon>Pseudogracilibacillus</taxon>
    </lineage>
</organism>
<dbReference type="InterPro" id="IPR009695">
    <property type="entry name" value="Diacylglyc_glucosyltr_N"/>
</dbReference>
<evidence type="ECO:0000313" key="8">
    <source>
        <dbReference type="Proteomes" id="UP000247978"/>
    </source>
</evidence>
<dbReference type="Pfam" id="PF00534">
    <property type="entry name" value="Glycos_transf_1"/>
    <property type="match status" value="1"/>
</dbReference>
<sequence>MKESVKEVKVEKKDKILILTCTFGEGHRQVAKAIHEATQASEDIESIIVDFMEWISPCFYSISRNVYLKGIIKFPRLYGHFYEKTRRRNSFTQKLNKFFSFRMLQMLKLLEEIQPTFVVSTFPIASGVISKLKEHGLTNIPAVTIITDYTNHSLWLHPYIDHYIVGSSLVRQALIEQGVEHFKISATGIPIKSKFYQSYSRNELTSQFGFKKDLPIIMIMGGGYGIIGDNIIRELDTLPSSIQLIIVCGHNKKLLHRMKRVVKYSNRKIHLTGYVDYIHELMAISDVMITKPGGITTTEAMASGLPMIFYKPLPGQEQDNTAFLVRERAAIHVKNLNDLKANISNLLNNSQQLEQMIENGKRIHMKTSFLAALNVIVRTRNTTSEKETQSLERIDSFGQL</sequence>
<evidence type="ECO:0000256" key="1">
    <source>
        <dbReference type="ARBA" id="ARBA00006962"/>
    </source>
</evidence>
<evidence type="ECO:0000259" key="6">
    <source>
        <dbReference type="Pfam" id="PF06925"/>
    </source>
</evidence>
<dbReference type="EMBL" id="QJJQ01000018">
    <property type="protein sequence ID" value="PXW82481.1"/>
    <property type="molecule type" value="Genomic_DNA"/>
</dbReference>
<comment type="caution">
    <text evidence="7">The sequence shown here is derived from an EMBL/GenBank/DDBJ whole genome shotgun (WGS) entry which is preliminary data.</text>
</comment>
<dbReference type="PANTHER" id="PTHR43025">
    <property type="entry name" value="MONOGALACTOSYLDIACYLGLYCEROL SYNTHASE"/>
    <property type="match status" value="1"/>
</dbReference>
<keyword evidence="8" id="KW-1185">Reference proteome</keyword>
<evidence type="ECO:0000256" key="3">
    <source>
        <dbReference type="ARBA" id="ARBA00022679"/>
    </source>
</evidence>
<name>A0A2V3VNP5_9BACI</name>
<feature type="domain" description="Diacylglycerol glucosyltransferase N-terminal" evidence="6">
    <location>
        <begin position="27"/>
        <end position="191"/>
    </location>
</feature>
<keyword evidence="4" id="KW-0175">Coiled coil</keyword>
<dbReference type="InterPro" id="IPR050519">
    <property type="entry name" value="Glycosyltransf_28_UgtP"/>
</dbReference>
<dbReference type="SUPFAM" id="SSF53756">
    <property type="entry name" value="UDP-Glycosyltransferase/glycogen phosphorylase"/>
    <property type="match status" value="1"/>
</dbReference>
<dbReference type="Proteomes" id="UP000247978">
    <property type="component" value="Unassembled WGS sequence"/>
</dbReference>
<gene>
    <name evidence="7" type="ORF">DFR56_11857</name>
</gene>
<proteinExistence type="inferred from homology"/>
<dbReference type="PANTHER" id="PTHR43025:SF3">
    <property type="entry name" value="MONOGALACTOSYLDIACYLGLYCEROL SYNTHASE 1, CHLOROPLASTIC"/>
    <property type="match status" value="1"/>
</dbReference>
<keyword evidence="2" id="KW-0328">Glycosyltransferase</keyword>
<protein>
    <submittedName>
        <fullName evidence="7">Processive 1,2-diacylglycerol beta-glucosyltransferase</fullName>
    </submittedName>
</protein>
<comment type="similarity">
    <text evidence="1">Belongs to the glycosyltransferase 28 family.</text>
</comment>
<evidence type="ECO:0000256" key="4">
    <source>
        <dbReference type="SAM" id="Coils"/>
    </source>
</evidence>
<dbReference type="Pfam" id="PF06925">
    <property type="entry name" value="MGDG_synth"/>
    <property type="match status" value="1"/>
</dbReference>
<evidence type="ECO:0000256" key="2">
    <source>
        <dbReference type="ARBA" id="ARBA00022676"/>
    </source>
</evidence>
<dbReference type="GO" id="GO:0009247">
    <property type="term" value="P:glycolipid biosynthetic process"/>
    <property type="evidence" value="ECO:0007669"/>
    <property type="project" value="InterPro"/>
</dbReference>
<dbReference type="OrthoDB" id="9815663at2"/>
<dbReference type="GO" id="GO:0016020">
    <property type="term" value="C:membrane"/>
    <property type="evidence" value="ECO:0007669"/>
    <property type="project" value="GOC"/>
</dbReference>
<feature type="domain" description="Glycosyl transferase family 1" evidence="5">
    <location>
        <begin position="245"/>
        <end position="362"/>
    </location>
</feature>
<evidence type="ECO:0000313" key="7">
    <source>
        <dbReference type="EMBL" id="PXW82481.1"/>
    </source>
</evidence>